<name>A0A9W9XNG7_9EURO</name>
<evidence type="ECO:0000313" key="2">
    <source>
        <dbReference type="Proteomes" id="UP001148312"/>
    </source>
</evidence>
<dbReference type="RefSeq" id="XP_056794497.1">
    <property type="nucleotide sequence ID" value="XM_056930204.1"/>
</dbReference>
<dbReference type="Proteomes" id="UP001148312">
    <property type="component" value="Unassembled WGS sequence"/>
</dbReference>
<organism evidence="1 2">
    <name type="scientific">Penicillium diatomitis</name>
    <dbReference type="NCBI Taxonomy" id="2819901"/>
    <lineage>
        <taxon>Eukaryota</taxon>
        <taxon>Fungi</taxon>
        <taxon>Dikarya</taxon>
        <taxon>Ascomycota</taxon>
        <taxon>Pezizomycotina</taxon>
        <taxon>Eurotiomycetes</taxon>
        <taxon>Eurotiomycetidae</taxon>
        <taxon>Eurotiales</taxon>
        <taxon>Aspergillaceae</taxon>
        <taxon>Penicillium</taxon>
    </lineage>
</organism>
<proteinExistence type="predicted"/>
<reference evidence="1" key="1">
    <citation type="submission" date="2022-12" db="EMBL/GenBank/DDBJ databases">
        <authorList>
            <person name="Petersen C."/>
        </authorList>
    </citation>
    <scope>NUCLEOTIDE SEQUENCE</scope>
    <source>
        <strain evidence="1">IBT 30728</strain>
    </source>
</reference>
<dbReference type="EMBL" id="JAPWDQ010000001">
    <property type="protein sequence ID" value="KAJ5495484.1"/>
    <property type="molecule type" value="Genomic_DNA"/>
</dbReference>
<accession>A0A9W9XNG7</accession>
<dbReference type="AlphaFoldDB" id="A0A9W9XNG7"/>
<dbReference type="GeneID" id="81620453"/>
<comment type="caution">
    <text evidence="1">The sequence shown here is derived from an EMBL/GenBank/DDBJ whole genome shotgun (WGS) entry which is preliminary data.</text>
</comment>
<evidence type="ECO:0000313" key="1">
    <source>
        <dbReference type="EMBL" id="KAJ5495484.1"/>
    </source>
</evidence>
<gene>
    <name evidence="1" type="ORF">N7539_000600</name>
</gene>
<protein>
    <submittedName>
        <fullName evidence="1">Uncharacterized protein</fullName>
    </submittedName>
</protein>
<reference evidence="1" key="2">
    <citation type="journal article" date="2023" name="IMA Fungus">
        <title>Comparative genomic study of the Penicillium genus elucidates a diverse pangenome and 15 lateral gene transfer events.</title>
        <authorList>
            <person name="Petersen C."/>
            <person name="Sorensen T."/>
            <person name="Nielsen M.R."/>
            <person name="Sondergaard T.E."/>
            <person name="Sorensen J.L."/>
            <person name="Fitzpatrick D.A."/>
            <person name="Frisvad J.C."/>
            <person name="Nielsen K.L."/>
        </authorList>
    </citation>
    <scope>NUCLEOTIDE SEQUENCE</scope>
    <source>
        <strain evidence="1">IBT 30728</strain>
    </source>
</reference>
<keyword evidence="2" id="KW-1185">Reference proteome</keyword>
<sequence>MRTGISDIGVRSVAHLDQKSNLFRKSSEAIATIEPVGIVFLMNLEYTSLESIPKLCHYTPQSGAYSGAYSERPTLVSHDQTAPS</sequence>